<feature type="chain" id="PRO_5042838978" description="Peptidase A1 domain-containing protein" evidence="2">
    <location>
        <begin position="24"/>
        <end position="227"/>
    </location>
</feature>
<gene>
    <name evidence="4" type="ORF">U9M48_038984</name>
</gene>
<proteinExistence type="inferred from homology"/>
<dbReference type="SUPFAM" id="SSF50630">
    <property type="entry name" value="Acid proteases"/>
    <property type="match status" value="1"/>
</dbReference>
<dbReference type="InterPro" id="IPR032861">
    <property type="entry name" value="TAXi_N"/>
</dbReference>
<protein>
    <recommendedName>
        <fullName evidence="3">Peptidase A1 domain-containing protein</fullName>
    </recommendedName>
</protein>
<evidence type="ECO:0000256" key="1">
    <source>
        <dbReference type="ARBA" id="ARBA00007447"/>
    </source>
</evidence>
<evidence type="ECO:0000259" key="3">
    <source>
        <dbReference type="PROSITE" id="PS51767"/>
    </source>
</evidence>
<dbReference type="GO" id="GO:0004190">
    <property type="term" value="F:aspartic-type endopeptidase activity"/>
    <property type="evidence" value="ECO:0007669"/>
    <property type="project" value="InterPro"/>
</dbReference>
<accession>A0AAQ3UIL9</accession>
<feature type="domain" description="Peptidase A1" evidence="3">
    <location>
        <begin position="39"/>
        <end position="227"/>
    </location>
</feature>
<evidence type="ECO:0000256" key="2">
    <source>
        <dbReference type="SAM" id="SignalP"/>
    </source>
</evidence>
<organism evidence="4 5">
    <name type="scientific">Paspalum notatum var. saurae</name>
    <dbReference type="NCBI Taxonomy" id="547442"/>
    <lineage>
        <taxon>Eukaryota</taxon>
        <taxon>Viridiplantae</taxon>
        <taxon>Streptophyta</taxon>
        <taxon>Embryophyta</taxon>
        <taxon>Tracheophyta</taxon>
        <taxon>Spermatophyta</taxon>
        <taxon>Magnoliopsida</taxon>
        <taxon>Liliopsida</taxon>
        <taxon>Poales</taxon>
        <taxon>Poaceae</taxon>
        <taxon>PACMAD clade</taxon>
        <taxon>Panicoideae</taxon>
        <taxon>Andropogonodae</taxon>
        <taxon>Paspaleae</taxon>
        <taxon>Paspalinae</taxon>
        <taxon>Paspalum</taxon>
    </lineage>
</organism>
<dbReference type="PROSITE" id="PS51767">
    <property type="entry name" value="PEPTIDASE_A1"/>
    <property type="match status" value="1"/>
</dbReference>
<dbReference type="GO" id="GO:0006508">
    <property type="term" value="P:proteolysis"/>
    <property type="evidence" value="ECO:0007669"/>
    <property type="project" value="InterPro"/>
</dbReference>
<dbReference type="InterPro" id="IPR033121">
    <property type="entry name" value="PEPTIDASE_A1"/>
</dbReference>
<dbReference type="Pfam" id="PF14543">
    <property type="entry name" value="TAXi_N"/>
    <property type="match status" value="1"/>
</dbReference>
<keyword evidence="5" id="KW-1185">Reference proteome</keyword>
<reference evidence="4 5" key="1">
    <citation type="submission" date="2024-02" db="EMBL/GenBank/DDBJ databases">
        <title>High-quality chromosome-scale genome assembly of Pensacola bahiagrass (Paspalum notatum Flugge var. saurae).</title>
        <authorList>
            <person name="Vega J.M."/>
            <person name="Podio M."/>
            <person name="Orjuela J."/>
            <person name="Siena L.A."/>
            <person name="Pessino S.C."/>
            <person name="Combes M.C."/>
            <person name="Mariac C."/>
            <person name="Albertini E."/>
            <person name="Pupilli F."/>
            <person name="Ortiz J.P.A."/>
            <person name="Leblanc O."/>
        </authorList>
    </citation>
    <scope>NUCLEOTIDE SEQUENCE [LARGE SCALE GENOMIC DNA]</scope>
    <source>
        <strain evidence="4">R1</strain>
        <tissue evidence="4">Leaf</tissue>
    </source>
</reference>
<dbReference type="PANTHER" id="PTHR13683:SF331">
    <property type="entry name" value="ASPARTIC PROTEINASE ASP1"/>
    <property type="match status" value="1"/>
</dbReference>
<dbReference type="AlphaFoldDB" id="A0AAQ3UIL9"/>
<dbReference type="EMBL" id="CP144753">
    <property type="protein sequence ID" value="WVZ92954.1"/>
    <property type="molecule type" value="Genomic_DNA"/>
</dbReference>
<feature type="signal peptide" evidence="2">
    <location>
        <begin position="1"/>
        <end position="23"/>
    </location>
</feature>
<dbReference type="InterPro" id="IPR021109">
    <property type="entry name" value="Peptidase_aspartic_dom_sf"/>
</dbReference>
<keyword evidence="2" id="KW-0732">Signal</keyword>
<dbReference type="Proteomes" id="UP001341281">
    <property type="component" value="Chromosome 09"/>
</dbReference>
<evidence type="ECO:0000313" key="4">
    <source>
        <dbReference type="EMBL" id="WVZ92954.1"/>
    </source>
</evidence>
<dbReference type="PANTHER" id="PTHR13683">
    <property type="entry name" value="ASPARTYL PROTEASES"/>
    <property type="match status" value="1"/>
</dbReference>
<dbReference type="Gene3D" id="2.40.70.10">
    <property type="entry name" value="Acid Proteases"/>
    <property type="match status" value="1"/>
</dbReference>
<dbReference type="InterPro" id="IPR001461">
    <property type="entry name" value="Aspartic_peptidase_A1"/>
</dbReference>
<name>A0AAQ3UIL9_PASNO</name>
<evidence type="ECO:0000313" key="5">
    <source>
        <dbReference type="Proteomes" id="UP001341281"/>
    </source>
</evidence>
<comment type="similarity">
    <text evidence="1">Belongs to the peptidase A1 family.</text>
</comment>
<sequence>MASRTALITSVLLLLLLVAPSSSLVTFDLHGNVHPVGFLYVTLKIGEPAWEYNLDVDTGSILTWVQCNVPNCRGDCKKVQRWKYIYDLLYRWPQTHPYYERTPAKLVSRNDPLCQVLHPLPGGEKQCPYHINYVMGDSRGLLIHDKFTLPSSQHTFAFGCGYDQTWGQHQPPVAVDGLLGLGRGSSVSLISQLKKEHAITKDVISQCISKGGGVFSTLGITSTPQAQ</sequence>